<dbReference type="EC" id="1.-.-.-" evidence="2"/>
<dbReference type="PANTHER" id="PTHR43244">
    <property type="match status" value="1"/>
</dbReference>
<evidence type="ECO:0000313" key="3">
    <source>
        <dbReference type="Proteomes" id="UP000265768"/>
    </source>
</evidence>
<keyword evidence="2" id="KW-0560">Oxidoreductase</keyword>
<dbReference type="OrthoDB" id="9781803at2"/>
<proteinExistence type="predicted"/>
<dbReference type="Gene3D" id="3.20.20.30">
    <property type="entry name" value="Luciferase-like domain"/>
    <property type="match status" value="1"/>
</dbReference>
<dbReference type="InterPro" id="IPR011251">
    <property type="entry name" value="Luciferase-like_dom"/>
</dbReference>
<sequence length="293" mass="32365">MRFWLGASFVDTGEFLGLARAAERCGIDTLTLSDHVFYADYESPYPYSRTGAPRWDGETHWPDVWVTIGAMAAVTSTLRFAPNVYIAPARDLFTVAKAVSTAAALSGDRVTFGVGVGWCKDEFLQTGQDFHTRGRRLDEMIPVLRELWTGETVEHHGTHYDFPPLSIRPVPAGPVPVYVGGDSDAALRRAARLGDGWIGNRVYTGEQLDDVLARLRRYLSEYGRAPDSLEIVAGIAALPDAETYKRFADKGVTGTLCAPWWLATDDDKRAYGEGLVLKEALLERFAEDVIAKM</sequence>
<evidence type="ECO:0000259" key="1">
    <source>
        <dbReference type="Pfam" id="PF00296"/>
    </source>
</evidence>
<name>A0A3A4AQD7_9ACTN</name>
<protein>
    <submittedName>
        <fullName evidence="2">TIGR03619 family F420-dependent LLM class oxidoreductase</fullName>
        <ecNumber evidence="2">1.-.-.-</ecNumber>
    </submittedName>
</protein>
<keyword evidence="3" id="KW-1185">Reference proteome</keyword>
<comment type="caution">
    <text evidence="2">The sequence shown here is derived from an EMBL/GenBank/DDBJ whole genome shotgun (WGS) entry which is preliminary data.</text>
</comment>
<organism evidence="2 3">
    <name type="scientific">Bailinhaonella thermotolerans</name>
    <dbReference type="NCBI Taxonomy" id="1070861"/>
    <lineage>
        <taxon>Bacteria</taxon>
        <taxon>Bacillati</taxon>
        <taxon>Actinomycetota</taxon>
        <taxon>Actinomycetes</taxon>
        <taxon>Streptosporangiales</taxon>
        <taxon>Streptosporangiaceae</taxon>
        <taxon>Bailinhaonella</taxon>
    </lineage>
</organism>
<dbReference type="SUPFAM" id="SSF51679">
    <property type="entry name" value="Bacterial luciferase-like"/>
    <property type="match status" value="1"/>
</dbReference>
<dbReference type="Pfam" id="PF00296">
    <property type="entry name" value="Bac_luciferase"/>
    <property type="match status" value="1"/>
</dbReference>
<feature type="domain" description="Luciferase-like" evidence="1">
    <location>
        <begin position="13"/>
        <end position="237"/>
    </location>
</feature>
<accession>A0A3A4AQD7</accession>
<evidence type="ECO:0000313" key="2">
    <source>
        <dbReference type="EMBL" id="RJL21691.1"/>
    </source>
</evidence>
<dbReference type="EMBL" id="QZEY01000024">
    <property type="protein sequence ID" value="RJL21691.1"/>
    <property type="molecule type" value="Genomic_DNA"/>
</dbReference>
<dbReference type="InterPro" id="IPR050564">
    <property type="entry name" value="F420-G6PD/mer"/>
</dbReference>
<dbReference type="AlphaFoldDB" id="A0A3A4AQD7"/>
<dbReference type="InterPro" id="IPR036661">
    <property type="entry name" value="Luciferase-like_sf"/>
</dbReference>
<reference evidence="2 3" key="1">
    <citation type="submission" date="2018-09" db="EMBL/GenBank/DDBJ databases">
        <title>YIM 75507 draft genome.</title>
        <authorList>
            <person name="Tang S."/>
            <person name="Feng Y."/>
        </authorList>
    </citation>
    <scope>NUCLEOTIDE SEQUENCE [LARGE SCALE GENOMIC DNA]</scope>
    <source>
        <strain evidence="2 3">YIM 75507</strain>
    </source>
</reference>
<gene>
    <name evidence="2" type="ORF">D5H75_36730</name>
</gene>
<dbReference type="PANTHER" id="PTHR43244:SF2">
    <property type="entry name" value="CONSERVED HYPOTHETICAL ALANINE AND PROLINE-RICH PROTEIN"/>
    <property type="match status" value="1"/>
</dbReference>
<dbReference type="Proteomes" id="UP000265768">
    <property type="component" value="Unassembled WGS sequence"/>
</dbReference>
<dbReference type="NCBIfam" id="TIGR03619">
    <property type="entry name" value="F420_Rv2161c"/>
    <property type="match status" value="1"/>
</dbReference>
<dbReference type="RefSeq" id="WP_119931307.1">
    <property type="nucleotide sequence ID" value="NZ_QZEY01000024.1"/>
</dbReference>
<dbReference type="InterPro" id="IPR019921">
    <property type="entry name" value="Lucif-like_OxRdtase_Rv2161c"/>
</dbReference>
<dbReference type="GO" id="GO:0016705">
    <property type="term" value="F:oxidoreductase activity, acting on paired donors, with incorporation or reduction of molecular oxygen"/>
    <property type="evidence" value="ECO:0007669"/>
    <property type="project" value="InterPro"/>
</dbReference>